<evidence type="ECO:0000256" key="9">
    <source>
        <dbReference type="RuleBase" id="RU004169"/>
    </source>
</evidence>
<sequence length="348" mass="38285">MDSRISKGDKPILSVLRGRAPKRPPMWFMRQAGRYLPEYRAVRAKHPDFVSFCHSPEDAAEVTLQPIRRYGMDAAILFADILLIPGAMGQEVRFVKGEGPRLSPLLSGELMKSLTAEGAAEKLSPVYETVRRVRAELAGDKALIGFAGSPWTVATYMINGQGTKDPSSARQLLFREPKLVDDLTAMLVDATAEYLIAQAEAGADALKLFDSWAGGLSEDLFDRLCLEPNREIARRVRKKVDVPILYFPKGCGALYEKVAKDGGFDALALDTQTPYAWARERLAPHAVLQGGLDPLLVVQGGRPMREAAERIVEAYEGTPYIFNLGHGFVPETPPEHVAELVKVVRGEV</sequence>
<keyword evidence="7" id="KW-0963">Cytoplasm</keyword>
<protein>
    <recommendedName>
        <fullName evidence="3 7">Uroporphyrinogen decarboxylase</fullName>
        <shortName evidence="7">UPD</shortName>
        <shortName evidence="7">URO-D</shortName>
        <ecNumber evidence="3 7">4.1.1.37</ecNumber>
    </recommendedName>
</protein>
<evidence type="ECO:0000256" key="1">
    <source>
        <dbReference type="ARBA" id="ARBA00004804"/>
    </source>
</evidence>
<feature type="binding site" evidence="7">
    <location>
        <position position="211"/>
    </location>
    <ligand>
        <name>substrate</name>
    </ligand>
</feature>
<feature type="binding site" evidence="7">
    <location>
        <begin position="30"/>
        <end position="34"/>
    </location>
    <ligand>
        <name>substrate</name>
    </ligand>
</feature>
<dbReference type="GO" id="GO:0005829">
    <property type="term" value="C:cytosol"/>
    <property type="evidence" value="ECO:0007669"/>
    <property type="project" value="TreeGrafter"/>
</dbReference>
<comment type="subcellular location">
    <subcellularLocation>
        <location evidence="7">Cytoplasm</location>
    </subcellularLocation>
</comment>
<keyword evidence="6 7" id="KW-0627">Porphyrin biosynthesis</keyword>
<accession>A0A9X2L6F6</accession>
<evidence type="ECO:0000256" key="8">
    <source>
        <dbReference type="RuleBase" id="RU000554"/>
    </source>
</evidence>
<evidence type="ECO:0000256" key="6">
    <source>
        <dbReference type="ARBA" id="ARBA00023244"/>
    </source>
</evidence>
<keyword evidence="4 7" id="KW-0210">Decarboxylase</keyword>
<organism evidence="11 12">
    <name type="scientific">Parvularcula maris</name>
    <dbReference type="NCBI Taxonomy" id="2965077"/>
    <lineage>
        <taxon>Bacteria</taxon>
        <taxon>Pseudomonadati</taxon>
        <taxon>Pseudomonadota</taxon>
        <taxon>Alphaproteobacteria</taxon>
        <taxon>Parvularculales</taxon>
        <taxon>Parvularculaceae</taxon>
        <taxon>Parvularcula</taxon>
    </lineage>
</organism>
<name>A0A9X2L6F6_9PROT</name>
<dbReference type="InterPro" id="IPR000257">
    <property type="entry name" value="Uroporphyrinogen_deCOase"/>
</dbReference>
<dbReference type="NCBIfam" id="TIGR01464">
    <property type="entry name" value="hemE"/>
    <property type="match status" value="1"/>
</dbReference>
<dbReference type="CDD" id="cd00717">
    <property type="entry name" value="URO-D"/>
    <property type="match status" value="1"/>
</dbReference>
<dbReference type="EC" id="4.1.1.37" evidence="3 7"/>
<dbReference type="Gene3D" id="3.20.20.210">
    <property type="match status" value="1"/>
</dbReference>
<proteinExistence type="inferred from homology"/>
<comment type="similarity">
    <text evidence="2 7 9">Belongs to the uroporphyrinogen decarboxylase family.</text>
</comment>
<dbReference type="InterPro" id="IPR006361">
    <property type="entry name" value="Uroporphyrinogen_deCO2ase_HemE"/>
</dbReference>
<comment type="caution">
    <text evidence="7">Lacks conserved residue(s) required for the propagation of feature annotation.</text>
</comment>
<evidence type="ECO:0000256" key="7">
    <source>
        <dbReference type="HAMAP-Rule" id="MF_00218"/>
    </source>
</evidence>
<dbReference type="Pfam" id="PF01208">
    <property type="entry name" value="URO-D"/>
    <property type="match status" value="1"/>
</dbReference>
<feature type="domain" description="Uroporphyrinogen decarboxylase (URO-D)" evidence="10">
    <location>
        <begin position="25"/>
        <end position="34"/>
    </location>
</feature>
<keyword evidence="12" id="KW-1185">Reference proteome</keyword>
<dbReference type="Proteomes" id="UP001142610">
    <property type="component" value="Unassembled WGS sequence"/>
</dbReference>
<comment type="catalytic activity">
    <reaction evidence="7 8">
        <text>uroporphyrinogen III + 4 H(+) = coproporphyrinogen III + 4 CO2</text>
        <dbReference type="Rhea" id="RHEA:19865"/>
        <dbReference type="ChEBI" id="CHEBI:15378"/>
        <dbReference type="ChEBI" id="CHEBI:16526"/>
        <dbReference type="ChEBI" id="CHEBI:57308"/>
        <dbReference type="ChEBI" id="CHEBI:57309"/>
        <dbReference type="EC" id="4.1.1.37"/>
    </reaction>
</comment>
<comment type="caution">
    <text evidence="11">The sequence shown here is derived from an EMBL/GenBank/DDBJ whole genome shotgun (WGS) entry which is preliminary data.</text>
</comment>
<feature type="binding site" evidence="7">
    <location>
        <position position="80"/>
    </location>
    <ligand>
        <name>substrate</name>
    </ligand>
</feature>
<dbReference type="EMBL" id="JANIBC010000001">
    <property type="protein sequence ID" value="MCQ8183821.1"/>
    <property type="molecule type" value="Genomic_DNA"/>
</dbReference>
<feature type="site" description="Transition state stabilizer" evidence="7">
    <location>
        <position position="80"/>
    </location>
</feature>
<dbReference type="GO" id="GO:0019353">
    <property type="term" value="P:protoporphyrinogen IX biosynthetic process from glutamate"/>
    <property type="evidence" value="ECO:0007669"/>
    <property type="project" value="TreeGrafter"/>
</dbReference>
<dbReference type="PANTHER" id="PTHR21091">
    <property type="entry name" value="METHYLTETRAHYDROFOLATE:HOMOCYSTEINE METHYLTRANSFERASE RELATED"/>
    <property type="match status" value="1"/>
</dbReference>
<evidence type="ECO:0000256" key="3">
    <source>
        <dbReference type="ARBA" id="ARBA00012288"/>
    </source>
</evidence>
<comment type="pathway">
    <text evidence="1 7 8">Porphyrin-containing compound metabolism; protoporphyrin-IX biosynthesis; coproporphyrinogen-III from 5-aminolevulinate: step 4/4.</text>
</comment>
<dbReference type="AlphaFoldDB" id="A0A9X2L6F6"/>
<evidence type="ECO:0000256" key="2">
    <source>
        <dbReference type="ARBA" id="ARBA00009935"/>
    </source>
</evidence>
<feature type="binding site" evidence="7">
    <location>
        <position position="326"/>
    </location>
    <ligand>
        <name>substrate</name>
    </ligand>
</feature>
<gene>
    <name evidence="7 11" type="primary">hemE</name>
    <name evidence="11" type="ORF">NOG11_00310</name>
</gene>
<evidence type="ECO:0000259" key="10">
    <source>
        <dbReference type="PROSITE" id="PS00906"/>
    </source>
</evidence>
<dbReference type="PANTHER" id="PTHR21091:SF169">
    <property type="entry name" value="UROPORPHYRINOGEN DECARBOXYLASE"/>
    <property type="match status" value="1"/>
</dbReference>
<evidence type="ECO:0000313" key="11">
    <source>
        <dbReference type="EMBL" id="MCQ8183821.1"/>
    </source>
</evidence>
<dbReference type="GO" id="GO:0004853">
    <property type="term" value="F:uroporphyrinogen decarboxylase activity"/>
    <property type="evidence" value="ECO:0007669"/>
    <property type="project" value="UniProtKB-UniRule"/>
</dbReference>
<evidence type="ECO:0000256" key="5">
    <source>
        <dbReference type="ARBA" id="ARBA00023239"/>
    </source>
</evidence>
<evidence type="ECO:0000256" key="4">
    <source>
        <dbReference type="ARBA" id="ARBA00022793"/>
    </source>
</evidence>
<keyword evidence="5 7" id="KW-0456">Lyase</keyword>
<evidence type="ECO:0000313" key="12">
    <source>
        <dbReference type="Proteomes" id="UP001142610"/>
    </source>
</evidence>
<dbReference type="RefSeq" id="WP_256617624.1">
    <property type="nucleotide sequence ID" value="NZ_JANIBC010000001.1"/>
</dbReference>
<reference evidence="11" key="1">
    <citation type="submission" date="2022-07" db="EMBL/GenBank/DDBJ databases">
        <title>Parvularcula maris sp. nov., an algicidal bacterium isolated from seawater.</title>
        <authorList>
            <person name="Li F."/>
        </authorList>
    </citation>
    <scope>NUCLEOTIDE SEQUENCE</scope>
    <source>
        <strain evidence="11">BGMRC 0090</strain>
    </source>
</reference>
<feature type="binding site" evidence="7">
    <location>
        <position position="156"/>
    </location>
    <ligand>
        <name>substrate</name>
    </ligand>
</feature>
<dbReference type="SUPFAM" id="SSF51726">
    <property type="entry name" value="UROD/MetE-like"/>
    <property type="match status" value="1"/>
</dbReference>
<dbReference type="PROSITE" id="PS00906">
    <property type="entry name" value="UROD_1"/>
    <property type="match status" value="1"/>
</dbReference>
<comment type="function">
    <text evidence="7">Catalyzes the decarboxylation of four acetate groups of uroporphyrinogen-III to yield coproporphyrinogen-III.</text>
</comment>
<comment type="subunit">
    <text evidence="7">Homodimer.</text>
</comment>
<dbReference type="HAMAP" id="MF_00218">
    <property type="entry name" value="URO_D"/>
    <property type="match status" value="1"/>
</dbReference>
<dbReference type="InterPro" id="IPR038071">
    <property type="entry name" value="UROD/MetE-like_sf"/>
</dbReference>